<proteinExistence type="predicted"/>
<feature type="domain" description="Halobacterial output" evidence="1">
    <location>
        <begin position="30"/>
        <end position="113"/>
    </location>
</feature>
<dbReference type="PATRIC" id="fig|1230458.4.peg.562"/>
<keyword evidence="3" id="KW-1185">Reference proteome</keyword>
<dbReference type="OrthoDB" id="271604at2157"/>
<dbReference type="RefSeq" id="WP_006824463.1">
    <property type="nucleotide sequence ID" value="NZ_AOIL01000012.1"/>
</dbReference>
<name>M0AEX9_9EURY</name>
<evidence type="ECO:0000259" key="1">
    <source>
        <dbReference type="Pfam" id="PF18545"/>
    </source>
</evidence>
<reference evidence="2 3" key="1">
    <citation type="journal article" date="2014" name="PLoS Genet.">
        <title>Phylogenetically driven sequencing of extremely halophilic archaea reveals strategies for static and dynamic osmo-response.</title>
        <authorList>
            <person name="Becker E.A."/>
            <person name="Seitzer P.M."/>
            <person name="Tritt A."/>
            <person name="Larsen D."/>
            <person name="Krusor M."/>
            <person name="Yao A.I."/>
            <person name="Wu D."/>
            <person name="Madern D."/>
            <person name="Eisen J.A."/>
            <person name="Darling A.E."/>
            <person name="Facciotti M.T."/>
        </authorList>
    </citation>
    <scope>NUCLEOTIDE SEQUENCE [LARGE SCALE GENOMIC DNA]</scope>
    <source>
        <strain evidence="2 3">DSM 12281</strain>
    </source>
</reference>
<gene>
    <name evidence="2" type="ORF">C484_02839</name>
</gene>
<dbReference type="InterPro" id="IPR040624">
    <property type="entry name" value="HalOD1"/>
</dbReference>
<evidence type="ECO:0000313" key="2">
    <source>
        <dbReference type="EMBL" id="ELY95893.1"/>
    </source>
</evidence>
<evidence type="ECO:0000313" key="3">
    <source>
        <dbReference type="Proteomes" id="UP000011648"/>
    </source>
</evidence>
<protein>
    <recommendedName>
        <fullName evidence="1">Halobacterial output domain-containing protein</fullName>
    </recommendedName>
</protein>
<dbReference type="Pfam" id="PF18545">
    <property type="entry name" value="HalOD1"/>
    <property type="match status" value="1"/>
</dbReference>
<sequence length="115" mass="12125">MNQTPHRTHADATIQPAASDDRFVYQADPEQPLSVAVISAIASQDGRDMMAVADELDPLYNVIDPAALDSLFEPETGDASAAPSSLDRAGGSVTFSYAGRTVTVDTTGRVELEDA</sequence>
<dbReference type="EMBL" id="AOIL01000012">
    <property type="protein sequence ID" value="ELY95893.1"/>
    <property type="molecule type" value="Genomic_DNA"/>
</dbReference>
<dbReference type="AlphaFoldDB" id="M0AEX9"/>
<dbReference type="Proteomes" id="UP000011648">
    <property type="component" value="Unassembled WGS sequence"/>
</dbReference>
<comment type="caution">
    <text evidence="2">The sequence shown here is derived from an EMBL/GenBank/DDBJ whole genome shotgun (WGS) entry which is preliminary data.</text>
</comment>
<accession>M0AEX9</accession>
<organism evidence="2 3">
    <name type="scientific">Natrialba taiwanensis DSM 12281</name>
    <dbReference type="NCBI Taxonomy" id="1230458"/>
    <lineage>
        <taxon>Archaea</taxon>
        <taxon>Methanobacteriati</taxon>
        <taxon>Methanobacteriota</taxon>
        <taxon>Stenosarchaea group</taxon>
        <taxon>Halobacteria</taxon>
        <taxon>Halobacteriales</taxon>
        <taxon>Natrialbaceae</taxon>
        <taxon>Natrialba</taxon>
    </lineage>
</organism>
<dbReference type="STRING" id="1230458.C484_02839"/>